<keyword evidence="2" id="KW-1185">Reference proteome</keyword>
<sequence>MSDIAVAENSNVETVTTEHDYHALISLFNQEFKQSLNTVLVAGDEEPLYQPADDNNPHHQIIFAHGYFASALHEIAHWCQAGEKRRQLVDYGYWYCPDGRDAQQQADFEKVEIKPQAIEWGLAVACGFAFNVSSDNLNGVMPDRLAFQHKVHDQAMVYLKNGFPPRAAQLMRALQKAFAVPEITRESFDYRGMYER</sequence>
<dbReference type="Proteomes" id="UP001597380">
    <property type="component" value="Unassembled WGS sequence"/>
</dbReference>
<dbReference type="InterPro" id="IPR007411">
    <property type="entry name" value="EpmC"/>
</dbReference>
<evidence type="ECO:0000313" key="2">
    <source>
        <dbReference type="Proteomes" id="UP001597380"/>
    </source>
</evidence>
<dbReference type="EMBL" id="JBHUHT010000029">
    <property type="protein sequence ID" value="MFD2097748.1"/>
    <property type="molecule type" value="Genomic_DNA"/>
</dbReference>
<dbReference type="RefSeq" id="WP_345341988.1">
    <property type="nucleotide sequence ID" value="NZ_BAABLI010000033.1"/>
</dbReference>
<proteinExistence type="predicted"/>
<evidence type="ECO:0000313" key="1">
    <source>
        <dbReference type="EMBL" id="MFD2097748.1"/>
    </source>
</evidence>
<keyword evidence="1" id="KW-0648">Protein biosynthesis</keyword>
<comment type="caution">
    <text evidence="1">The sequence shown here is derived from an EMBL/GenBank/DDBJ whole genome shotgun (WGS) entry which is preliminary data.</text>
</comment>
<name>A0ABW4XTE9_9GAMM</name>
<dbReference type="Pfam" id="PF04315">
    <property type="entry name" value="EpmC"/>
    <property type="match status" value="1"/>
</dbReference>
<protein>
    <submittedName>
        <fullName evidence="1">Elongation factor P hydroxylase</fullName>
    </submittedName>
</protein>
<accession>A0ABW4XTE9</accession>
<reference evidence="2" key="1">
    <citation type="journal article" date="2019" name="Int. J. Syst. Evol. Microbiol.">
        <title>The Global Catalogue of Microorganisms (GCM) 10K type strain sequencing project: providing services to taxonomists for standard genome sequencing and annotation.</title>
        <authorList>
            <consortium name="The Broad Institute Genomics Platform"/>
            <consortium name="The Broad Institute Genome Sequencing Center for Infectious Disease"/>
            <person name="Wu L."/>
            <person name="Ma J."/>
        </authorList>
    </citation>
    <scope>NUCLEOTIDE SEQUENCE [LARGE SCALE GENOMIC DNA]</scope>
    <source>
        <strain evidence="2">CGMCC 1.10992</strain>
    </source>
</reference>
<keyword evidence="1" id="KW-0251">Elongation factor</keyword>
<dbReference type="GO" id="GO:0003746">
    <property type="term" value="F:translation elongation factor activity"/>
    <property type="evidence" value="ECO:0007669"/>
    <property type="project" value="UniProtKB-KW"/>
</dbReference>
<organism evidence="1 2">
    <name type="scientific">Corallincola platygyrae</name>
    <dbReference type="NCBI Taxonomy" id="1193278"/>
    <lineage>
        <taxon>Bacteria</taxon>
        <taxon>Pseudomonadati</taxon>
        <taxon>Pseudomonadota</taxon>
        <taxon>Gammaproteobacteria</taxon>
        <taxon>Alteromonadales</taxon>
        <taxon>Psychromonadaceae</taxon>
        <taxon>Corallincola</taxon>
    </lineage>
</organism>
<gene>
    <name evidence="1" type="ORF">ACFSJ3_17290</name>
</gene>